<sequence>MYTLTLSLSTNNQIVGKIADVVEAKVVDEAGSAVAGQVVKFSADNNAYFLGNAVTTGSNGTNTISVFSHTVGNSTVTAKLVDGTSATVVVTFIADPGLPPVTTPVGALTLILNVSTNNQIVGKIADVVEAKVVDSTGVAIAKQSVSFSVDNGAYFLDGNKVITGSNGTANILIYSNTVGDSAVSATLTDGTSANTVISFVADTGTPPVVNPTGKMTLTLDASVNQQIVSSTPDVVEAKVIDETGAAIAEQVVSFSVDNGAYFIDSNKMKTQSNGTTSIAIFSDTAGDATVNATLTDGTAAKLVIGFVASGGDSGTELAAFKADVSTFITYVQQAFTSLEQNVGSALLQLSTSVTAEDVPSAWTQFETNAKSFETYFQQGMVALGQNVDAAFLQLKQKYQ</sequence>
<name>A0AA41BV69_9GAMM</name>
<dbReference type="Pfam" id="PF02369">
    <property type="entry name" value="Big_1"/>
    <property type="match status" value="3"/>
</dbReference>
<dbReference type="SUPFAM" id="SSF49373">
    <property type="entry name" value="Invasin/intimin cell-adhesion fragments"/>
    <property type="match status" value="3"/>
</dbReference>
<dbReference type="SMART" id="SM00634">
    <property type="entry name" value="BID_1"/>
    <property type="match status" value="3"/>
</dbReference>
<organism evidence="3 4">
    <name type="scientific">Rouxiella silvae</name>
    <dbReference type="NCBI Taxonomy" id="1646373"/>
    <lineage>
        <taxon>Bacteria</taxon>
        <taxon>Pseudomonadati</taxon>
        <taxon>Pseudomonadota</taxon>
        <taxon>Gammaproteobacteria</taxon>
        <taxon>Enterobacterales</taxon>
        <taxon>Yersiniaceae</taxon>
        <taxon>Rouxiella</taxon>
    </lineage>
</organism>
<dbReference type="InterPro" id="IPR013783">
    <property type="entry name" value="Ig-like_fold"/>
</dbReference>
<feature type="domain" description="Big-1" evidence="2">
    <location>
        <begin position="1"/>
        <end position="93"/>
    </location>
</feature>
<dbReference type="AlphaFoldDB" id="A0AA41BV69"/>
<evidence type="ECO:0000313" key="3">
    <source>
        <dbReference type="EMBL" id="MBF6635746.1"/>
    </source>
</evidence>
<dbReference type="InterPro" id="IPR003344">
    <property type="entry name" value="Big_1_dom"/>
</dbReference>
<dbReference type="PROSITE" id="PS51127">
    <property type="entry name" value="BIG1"/>
    <property type="match status" value="3"/>
</dbReference>
<comment type="similarity">
    <text evidence="1">Belongs to the intimin/invasin family.</text>
</comment>
<reference evidence="3" key="2">
    <citation type="submission" date="2022-09" db="EMBL/GenBank/DDBJ databases">
        <title>Rouxiella aceris sp. nov., isolated from tree sap and emended description of the genus Rhouxiella.</title>
        <authorList>
            <person name="Kim I.S."/>
        </authorList>
    </citation>
    <scope>NUCLEOTIDE SEQUENCE</scope>
    <source>
        <strain evidence="3">SAP-2</strain>
    </source>
</reference>
<evidence type="ECO:0000256" key="1">
    <source>
        <dbReference type="ARBA" id="ARBA00010116"/>
    </source>
</evidence>
<dbReference type="InterPro" id="IPR051715">
    <property type="entry name" value="Intimin-Invasin_domain"/>
</dbReference>
<dbReference type="PANTHER" id="PTHR39576">
    <property type="entry name" value="ATTACHING AND EFFACING PROTEIN HOMOLOG-RELATED-RELATED"/>
    <property type="match status" value="1"/>
</dbReference>
<gene>
    <name evidence="3" type="ORF">ITX54_03590</name>
</gene>
<evidence type="ECO:0000313" key="4">
    <source>
        <dbReference type="Proteomes" id="UP000705283"/>
    </source>
</evidence>
<accession>A0AA41BV69</accession>
<proteinExistence type="inferred from homology"/>
<dbReference type="RefSeq" id="WP_194977510.1">
    <property type="nucleotide sequence ID" value="NZ_JADMKS010000001.1"/>
</dbReference>
<dbReference type="Proteomes" id="UP000705283">
    <property type="component" value="Unassembled WGS sequence"/>
</dbReference>
<feature type="domain" description="Big-1" evidence="2">
    <location>
        <begin position="216"/>
        <end position="307"/>
    </location>
</feature>
<protein>
    <submittedName>
        <fullName evidence="3">Ig-like domain-containing protein</fullName>
    </submittedName>
</protein>
<reference evidence="3" key="1">
    <citation type="submission" date="2020-11" db="EMBL/GenBank/DDBJ databases">
        <authorList>
            <person name="Lee S.D."/>
        </authorList>
    </citation>
    <scope>NUCLEOTIDE SEQUENCE</scope>
    <source>
        <strain evidence="3">SAP-2</strain>
    </source>
</reference>
<dbReference type="GO" id="GO:0009279">
    <property type="term" value="C:cell outer membrane"/>
    <property type="evidence" value="ECO:0007669"/>
    <property type="project" value="TreeGrafter"/>
</dbReference>
<dbReference type="PANTHER" id="PTHR39576:SF1">
    <property type="entry name" value="INVASIN"/>
    <property type="match status" value="1"/>
</dbReference>
<evidence type="ECO:0000259" key="2">
    <source>
        <dbReference type="PROSITE" id="PS51127"/>
    </source>
</evidence>
<dbReference type="Gene3D" id="2.60.40.10">
    <property type="entry name" value="Immunoglobulins"/>
    <property type="match status" value="3"/>
</dbReference>
<dbReference type="InterPro" id="IPR008964">
    <property type="entry name" value="Invasin/intimin_cell_adhesion"/>
</dbReference>
<comment type="caution">
    <text evidence="3">The sequence shown here is derived from an EMBL/GenBank/DDBJ whole genome shotgun (WGS) entry which is preliminary data.</text>
</comment>
<feature type="domain" description="Big-1" evidence="2">
    <location>
        <begin position="109"/>
        <end position="200"/>
    </location>
</feature>
<dbReference type="EMBL" id="JADMKS010000001">
    <property type="protein sequence ID" value="MBF6635746.1"/>
    <property type="molecule type" value="Genomic_DNA"/>
</dbReference>